<comment type="caution">
    <text evidence="17">The sequence shown here is derived from an EMBL/GenBank/DDBJ whole genome shotgun (WGS) entry which is preliminary data.</text>
</comment>
<dbReference type="Proteomes" id="UP000185696">
    <property type="component" value="Unassembled WGS sequence"/>
</dbReference>
<keyword evidence="14" id="KW-0732">Signal</keyword>
<evidence type="ECO:0000256" key="8">
    <source>
        <dbReference type="ARBA" id="ARBA00022801"/>
    </source>
</evidence>
<reference evidence="17 18" key="1">
    <citation type="submission" date="2016-12" db="EMBL/GenBank/DDBJ databases">
        <title>The draft genome sequence of Actinophytocola xinjiangensis.</title>
        <authorList>
            <person name="Wang W."/>
            <person name="Yuan L."/>
        </authorList>
    </citation>
    <scope>NUCLEOTIDE SEQUENCE [LARGE SCALE GENOMIC DNA]</scope>
    <source>
        <strain evidence="17 18">CGMCC 4.4663</strain>
    </source>
</reference>
<keyword evidence="18" id="KW-1185">Reference proteome</keyword>
<dbReference type="Gene3D" id="2.60.40.1730">
    <property type="entry name" value="tricorn interacting facor f3 domain"/>
    <property type="match status" value="1"/>
</dbReference>
<dbReference type="Pfam" id="PF17900">
    <property type="entry name" value="Peptidase_M1_N"/>
    <property type="match status" value="1"/>
</dbReference>
<feature type="domain" description="Aminopeptidase N-like N-terminal" evidence="16">
    <location>
        <begin position="72"/>
        <end position="244"/>
    </location>
</feature>
<dbReference type="Gene3D" id="1.10.390.10">
    <property type="entry name" value="Neutral Protease Domain 2"/>
    <property type="match status" value="1"/>
</dbReference>
<dbReference type="GO" id="GO:0008237">
    <property type="term" value="F:metallopeptidase activity"/>
    <property type="evidence" value="ECO:0007669"/>
    <property type="project" value="UniProtKB-KW"/>
</dbReference>
<gene>
    <name evidence="17" type="ORF">BLA60_26195</name>
</gene>
<dbReference type="PANTHER" id="PTHR11533">
    <property type="entry name" value="PROTEASE M1 ZINC METALLOPROTEASE"/>
    <property type="match status" value="1"/>
</dbReference>
<comment type="similarity">
    <text evidence="3">Belongs to the peptidase M1 family.</text>
</comment>
<dbReference type="InterPro" id="IPR042097">
    <property type="entry name" value="Aminopeptidase_N-like_N_sf"/>
</dbReference>
<evidence type="ECO:0000256" key="12">
    <source>
        <dbReference type="ARBA" id="ARBA00031533"/>
    </source>
</evidence>
<evidence type="ECO:0000256" key="4">
    <source>
        <dbReference type="ARBA" id="ARBA00012564"/>
    </source>
</evidence>
<dbReference type="InterPro" id="IPR045357">
    <property type="entry name" value="Aminopeptidase_N-like_N"/>
</dbReference>
<dbReference type="SUPFAM" id="SSF63737">
    <property type="entry name" value="Leukotriene A4 hydrolase N-terminal domain"/>
    <property type="match status" value="1"/>
</dbReference>
<evidence type="ECO:0000256" key="7">
    <source>
        <dbReference type="ARBA" id="ARBA00022723"/>
    </source>
</evidence>
<evidence type="ECO:0000256" key="6">
    <source>
        <dbReference type="ARBA" id="ARBA00022670"/>
    </source>
</evidence>
<evidence type="ECO:0000256" key="9">
    <source>
        <dbReference type="ARBA" id="ARBA00022833"/>
    </source>
</evidence>
<dbReference type="CDD" id="cd09603">
    <property type="entry name" value="M1_APN_like"/>
    <property type="match status" value="1"/>
</dbReference>
<dbReference type="GO" id="GO:0006508">
    <property type="term" value="P:proteolysis"/>
    <property type="evidence" value="ECO:0007669"/>
    <property type="project" value="UniProtKB-KW"/>
</dbReference>
<evidence type="ECO:0000256" key="1">
    <source>
        <dbReference type="ARBA" id="ARBA00000098"/>
    </source>
</evidence>
<dbReference type="InterPro" id="IPR027268">
    <property type="entry name" value="Peptidase_M4/M1_CTD_sf"/>
</dbReference>
<evidence type="ECO:0000313" key="17">
    <source>
        <dbReference type="EMBL" id="OLF07864.1"/>
    </source>
</evidence>
<evidence type="ECO:0000259" key="16">
    <source>
        <dbReference type="Pfam" id="PF17900"/>
    </source>
</evidence>
<evidence type="ECO:0000256" key="3">
    <source>
        <dbReference type="ARBA" id="ARBA00010136"/>
    </source>
</evidence>
<evidence type="ECO:0000256" key="13">
    <source>
        <dbReference type="SAM" id="MobiDB-lite"/>
    </source>
</evidence>
<comment type="catalytic activity">
    <reaction evidence="1">
        <text>Release of an N-terminal amino acid, Xaa-|-Yaa- from a peptide, amide or arylamide. Xaa is preferably Ala, but may be most amino acids including Pro (slow action). When a terminal hydrophobic residue is followed by a prolyl residue, the two may be released as an intact Xaa-Pro dipeptide.</text>
        <dbReference type="EC" id="3.4.11.2"/>
    </reaction>
</comment>
<dbReference type="InterPro" id="IPR001930">
    <property type="entry name" value="Peptidase_M1"/>
</dbReference>
<evidence type="ECO:0000259" key="15">
    <source>
        <dbReference type="Pfam" id="PF01433"/>
    </source>
</evidence>
<evidence type="ECO:0000256" key="11">
    <source>
        <dbReference type="ARBA" id="ARBA00029811"/>
    </source>
</evidence>
<keyword evidence="9" id="KW-0862">Zinc</keyword>
<dbReference type="EC" id="3.4.11.2" evidence="4"/>
<keyword evidence="7" id="KW-0479">Metal-binding</keyword>
<dbReference type="OrthoDB" id="100605at2"/>
<keyword evidence="6" id="KW-0645">Protease</keyword>
<feature type="compositionally biased region" description="Low complexity" evidence="13">
    <location>
        <begin position="26"/>
        <end position="37"/>
    </location>
</feature>
<dbReference type="InterPro" id="IPR050344">
    <property type="entry name" value="Peptidase_M1_aminopeptidases"/>
</dbReference>
<accession>A0A7Z0WJX2</accession>
<dbReference type="Pfam" id="PF01433">
    <property type="entry name" value="Peptidase_M1"/>
    <property type="match status" value="1"/>
</dbReference>
<dbReference type="PROSITE" id="PS51257">
    <property type="entry name" value="PROKAR_LIPOPROTEIN"/>
    <property type="match status" value="1"/>
</dbReference>
<dbReference type="PANTHER" id="PTHR11533:SF297">
    <property type="entry name" value="AMINOPEPTIDASE N"/>
    <property type="match status" value="1"/>
</dbReference>
<evidence type="ECO:0000256" key="5">
    <source>
        <dbReference type="ARBA" id="ARBA00015611"/>
    </source>
</evidence>
<name>A0A7Z0WJX2_9PSEU</name>
<keyword evidence="8" id="KW-0378">Hydrolase</keyword>
<dbReference type="AlphaFoldDB" id="A0A7Z0WJX2"/>
<comment type="cofactor">
    <cofactor evidence="2">
        <name>Zn(2+)</name>
        <dbReference type="ChEBI" id="CHEBI:29105"/>
    </cofactor>
</comment>
<dbReference type="SUPFAM" id="SSF55486">
    <property type="entry name" value="Metalloproteases ('zincins'), catalytic domain"/>
    <property type="match status" value="1"/>
</dbReference>
<evidence type="ECO:0000256" key="2">
    <source>
        <dbReference type="ARBA" id="ARBA00001947"/>
    </source>
</evidence>
<evidence type="ECO:0000256" key="10">
    <source>
        <dbReference type="ARBA" id="ARBA00023049"/>
    </source>
</evidence>
<dbReference type="GO" id="GO:0008270">
    <property type="term" value="F:zinc ion binding"/>
    <property type="evidence" value="ECO:0007669"/>
    <property type="project" value="InterPro"/>
</dbReference>
<dbReference type="InterPro" id="IPR014782">
    <property type="entry name" value="Peptidase_M1_dom"/>
</dbReference>
<keyword evidence="10" id="KW-0482">Metalloprotease</keyword>
<evidence type="ECO:0000256" key="14">
    <source>
        <dbReference type="SAM" id="SignalP"/>
    </source>
</evidence>
<feature type="chain" id="PRO_5038358204" description="Aminopeptidase N" evidence="14">
    <location>
        <begin position="18"/>
        <end position="487"/>
    </location>
</feature>
<organism evidence="17 18">
    <name type="scientific">Actinophytocola xinjiangensis</name>
    <dbReference type="NCBI Taxonomy" id="485602"/>
    <lineage>
        <taxon>Bacteria</taxon>
        <taxon>Bacillati</taxon>
        <taxon>Actinomycetota</taxon>
        <taxon>Actinomycetes</taxon>
        <taxon>Pseudonocardiales</taxon>
        <taxon>Pseudonocardiaceae</taxon>
    </lineage>
</organism>
<feature type="signal peptide" evidence="14">
    <location>
        <begin position="1"/>
        <end position="17"/>
    </location>
</feature>
<proteinExistence type="inferred from homology"/>
<feature type="region of interest" description="Disordered" evidence="13">
    <location>
        <begin position="25"/>
        <end position="64"/>
    </location>
</feature>
<sequence length="487" mass="53491">MYQVRAACLALATVGLAALTSCTGGSDNADPASPAPDRSAEQPRPEPTPGADGAGDPYYPQDGNGGYDVVGYHVSISYDPPSQRLDGDTVVTATATGQLTEFNLDLFGLEVSGVEVDGQPAEFARQGDHELVITPETPVTENARFETRVRYAGTPSIAGTGGLGENGWQIAASGGAFVAGEPHSATTWYPANDTPRDKATFRLDARVPDGWSVVSNGLEKPATQGTDGWTTYHWDEPNRIATYLTTVGIDKWTFERSTLPSGVPVVSAYAPGQEDKTQVEERLPEVIEFLTEKFGPYPQSAAGGIYINETIPFSLETQGRPVYADWAELDVVVHENAHQWYGNSVTVESWADICLNECFASYAQWLWEEAKDDADLDERYRTEVARATDRLWEDPLYDMGAGNEFGAVYRKGPLALHALRRTIGDDDFDRVLKEWPARHRDANASWPQFERFVEEVTGEDLTAFFDAWFRGTTQPGDDHLYPGTLRR</sequence>
<dbReference type="EMBL" id="MSIF01000014">
    <property type="protein sequence ID" value="OLF07864.1"/>
    <property type="molecule type" value="Genomic_DNA"/>
</dbReference>
<dbReference type="GO" id="GO:0016285">
    <property type="term" value="F:alanyl aminopeptidase activity"/>
    <property type="evidence" value="ECO:0007669"/>
    <property type="project" value="UniProtKB-EC"/>
</dbReference>
<feature type="domain" description="Peptidase M1 membrane alanine aminopeptidase" evidence="15">
    <location>
        <begin position="330"/>
        <end position="468"/>
    </location>
</feature>
<dbReference type="PRINTS" id="PR00756">
    <property type="entry name" value="ALADIPTASE"/>
</dbReference>
<protein>
    <recommendedName>
        <fullName evidence="5">Aminopeptidase N</fullName>
        <ecNumber evidence="4">3.4.11.2</ecNumber>
    </recommendedName>
    <alternativeName>
        <fullName evidence="11">Alanine aminopeptidase</fullName>
    </alternativeName>
    <alternativeName>
        <fullName evidence="12">Lysyl aminopeptidase</fullName>
    </alternativeName>
</protein>
<evidence type="ECO:0000313" key="18">
    <source>
        <dbReference type="Proteomes" id="UP000185696"/>
    </source>
</evidence>